<name>A0A8S4RF96_9NEOP</name>
<evidence type="ECO:0000256" key="4">
    <source>
        <dbReference type="PROSITE-ProRule" id="PRU00277"/>
    </source>
</evidence>
<proteinExistence type="inferred from homology"/>
<keyword evidence="4" id="KW-0697">Rotamase</keyword>
<protein>
    <recommendedName>
        <fullName evidence="4">peptidylprolyl isomerase</fullName>
        <ecNumber evidence="4">5.2.1.8</ecNumber>
    </recommendedName>
</protein>
<comment type="similarity">
    <text evidence="1">Belongs to the FKBP6 family.</text>
</comment>
<evidence type="ECO:0000256" key="2">
    <source>
        <dbReference type="ARBA" id="ARBA00022737"/>
    </source>
</evidence>
<keyword evidence="8" id="KW-1185">Reference proteome</keyword>
<dbReference type="InterPro" id="IPR042282">
    <property type="entry name" value="FKBP6/shu"/>
</dbReference>
<dbReference type="GO" id="GO:0005737">
    <property type="term" value="C:cytoplasm"/>
    <property type="evidence" value="ECO:0007669"/>
    <property type="project" value="TreeGrafter"/>
</dbReference>
<dbReference type="Pfam" id="PF00254">
    <property type="entry name" value="FKBP_C"/>
    <property type="match status" value="1"/>
</dbReference>
<dbReference type="OrthoDB" id="8116123at2759"/>
<sequence length="441" mass="50189">MSYSEPKVALETGLDLGQLCTTGSILHINGDYEDDYHIELDNSYSCSKQNKAEYIGEPVQCFDEFAKLLKPVDDNGLVKKKILEEGGGLPLNKGCTVSVCFAGFWESEPEPFYYTESGKPMDKACGQAVANLNENGLLPGIQMAIESMLVGEMAVFLLSFQVMYGEMGVPPRIKPKADCLFYVQLTKSIITPKDGEIDFAEPNTFKRVHHQVQLLYSSGVTLHKIKNYPSAIQLFKKGVNMLHKCRLADENEENLQVKQLRKLYINLAICYNATKQPLKACIACNELNRIRSLWNNAKALFQNAKALRMIAQFDEAQRKLEKALELRPDRYEEMQQEMALINRLRESCNRTRLVENRFKDSMPNLITDNFKTEVDNLIKNFKEDDNLCKLTLPGNLNTAEMEYIKKACVRENLFCNKIKEGHLLDKDEADDSIESKAELYI</sequence>
<evidence type="ECO:0000313" key="7">
    <source>
        <dbReference type="EMBL" id="CAH2234006.1"/>
    </source>
</evidence>
<organism evidence="7 8">
    <name type="scientific">Pararge aegeria aegeria</name>
    <dbReference type="NCBI Taxonomy" id="348720"/>
    <lineage>
        <taxon>Eukaryota</taxon>
        <taxon>Metazoa</taxon>
        <taxon>Ecdysozoa</taxon>
        <taxon>Arthropoda</taxon>
        <taxon>Hexapoda</taxon>
        <taxon>Insecta</taxon>
        <taxon>Pterygota</taxon>
        <taxon>Neoptera</taxon>
        <taxon>Endopterygota</taxon>
        <taxon>Lepidoptera</taxon>
        <taxon>Glossata</taxon>
        <taxon>Ditrysia</taxon>
        <taxon>Papilionoidea</taxon>
        <taxon>Nymphalidae</taxon>
        <taxon>Satyrinae</taxon>
        <taxon>Satyrini</taxon>
        <taxon>Parargina</taxon>
        <taxon>Pararge</taxon>
    </lineage>
</organism>
<reference evidence="7" key="1">
    <citation type="submission" date="2022-03" db="EMBL/GenBank/DDBJ databases">
        <authorList>
            <person name="Lindestad O."/>
        </authorList>
    </citation>
    <scope>NUCLEOTIDE SEQUENCE</scope>
</reference>
<evidence type="ECO:0000256" key="1">
    <source>
        <dbReference type="ARBA" id="ARBA00009648"/>
    </source>
</evidence>
<comment type="caution">
    <text evidence="7">The sequence shown here is derived from an EMBL/GenBank/DDBJ whole genome shotgun (WGS) entry which is preliminary data.</text>
</comment>
<accession>A0A8S4RF96</accession>
<dbReference type="InterPro" id="IPR019734">
    <property type="entry name" value="TPR_rpt"/>
</dbReference>
<evidence type="ECO:0000256" key="3">
    <source>
        <dbReference type="ARBA" id="ARBA00022803"/>
    </source>
</evidence>
<gene>
    <name evidence="7" type="primary">jg9909</name>
    <name evidence="7" type="ORF">PAEG_LOCUS11906</name>
</gene>
<dbReference type="EC" id="5.2.1.8" evidence="4"/>
<dbReference type="GO" id="GO:0003755">
    <property type="term" value="F:peptidyl-prolyl cis-trans isomerase activity"/>
    <property type="evidence" value="ECO:0007669"/>
    <property type="project" value="UniProtKB-KW"/>
</dbReference>
<keyword evidence="3 5" id="KW-0802">TPR repeat</keyword>
<comment type="catalytic activity">
    <reaction evidence="4">
        <text>[protein]-peptidylproline (omega=180) = [protein]-peptidylproline (omega=0)</text>
        <dbReference type="Rhea" id="RHEA:16237"/>
        <dbReference type="Rhea" id="RHEA-COMP:10747"/>
        <dbReference type="Rhea" id="RHEA-COMP:10748"/>
        <dbReference type="ChEBI" id="CHEBI:83833"/>
        <dbReference type="ChEBI" id="CHEBI:83834"/>
        <dbReference type="EC" id="5.2.1.8"/>
    </reaction>
</comment>
<dbReference type="PANTHER" id="PTHR46674">
    <property type="entry name" value="INACTIVE PEPTIDYL-PROLYL CIS-TRANS ISOMERASE FKBP6"/>
    <property type="match status" value="1"/>
</dbReference>
<dbReference type="Gene3D" id="1.25.40.10">
    <property type="entry name" value="Tetratricopeptide repeat domain"/>
    <property type="match status" value="1"/>
</dbReference>
<dbReference type="PROSITE" id="PS50005">
    <property type="entry name" value="TPR"/>
    <property type="match status" value="1"/>
</dbReference>
<dbReference type="PROSITE" id="PS50059">
    <property type="entry name" value="FKBP_PPIASE"/>
    <property type="match status" value="1"/>
</dbReference>
<dbReference type="InterPro" id="IPR011990">
    <property type="entry name" value="TPR-like_helical_dom_sf"/>
</dbReference>
<keyword evidence="4" id="KW-0413">Isomerase</keyword>
<dbReference type="SUPFAM" id="SSF48452">
    <property type="entry name" value="TPR-like"/>
    <property type="match status" value="1"/>
</dbReference>
<dbReference type="InterPro" id="IPR046357">
    <property type="entry name" value="PPIase_dom_sf"/>
</dbReference>
<dbReference type="GO" id="GO:0051879">
    <property type="term" value="F:Hsp90 protein binding"/>
    <property type="evidence" value="ECO:0007669"/>
    <property type="project" value="TreeGrafter"/>
</dbReference>
<dbReference type="PANTHER" id="PTHR46674:SF1">
    <property type="entry name" value="INACTIVE PEPTIDYL-PROLYL CIS-TRANS ISOMERASE FKBP6"/>
    <property type="match status" value="1"/>
</dbReference>
<dbReference type="SUPFAM" id="SSF54534">
    <property type="entry name" value="FKBP-like"/>
    <property type="match status" value="1"/>
</dbReference>
<dbReference type="SMART" id="SM00028">
    <property type="entry name" value="TPR"/>
    <property type="match status" value="2"/>
</dbReference>
<evidence type="ECO:0000256" key="5">
    <source>
        <dbReference type="PROSITE-ProRule" id="PRU00339"/>
    </source>
</evidence>
<dbReference type="GO" id="GO:0007283">
    <property type="term" value="P:spermatogenesis"/>
    <property type="evidence" value="ECO:0007669"/>
    <property type="project" value="TreeGrafter"/>
</dbReference>
<dbReference type="Proteomes" id="UP000838756">
    <property type="component" value="Unassembled WGS sequence"/>
</dbReference>
<dbReference type="Gene3D" id="3.10.50.40">
    <property type="match status" value="1"/>
</dbReference>
<feature type="repeat" description="TPR" evidence="5">
    <location>
        <begin position="297"/>
        <end position="330"/>
    </location>
</feature>
<dbReference type="InterPro" id="IPR001179">
    <property type="entry name" value="PPIase_FKBP_dom"/>
</dbReference>
<evidence type="ECO:0000313" key="8">
    <source>
        <dbReference type="Proteomes" id="UP000838756"/>
    </source>
</evidence>
<feature type="domain" description="PPIase FKBP-type" evidence="6">
    <location>
        <begin position="94"/>
        <end position="189"/>
    </location>
</feature>
<dbReference type="EMBL" id="CAKXAJ010025020">
    <property type="protein sequence ID" value="CAH2234006.1"/>
    <property type="molecule type" value="Genomic_DNA"/>
</dbReference>
<dbReference type="GO" id="GO:0034587">
    <property type="term" value="P:piRNA processing"/>
    <property type="evidence" value="ECO:0007669"/>
    <property type="project" value="TreeGrafter"/>
</dbReference>
<dbReference type="AlphaFoldDB" id="A0A8S4RF96"/>
<keyword evidence="2" id="KW-0677">Repeat</keyword>
<evidence type="ECO:0000259" key="6">
    <source>
        <dbReference type="PROSITE" id="PS50059"/>
    </source>
</evidence>